<proteinExistence type="predicted"/>
<organism evidence="2 3">
    <name type="scientific">Haloplanus litoreus</name>
    <dbReference type="NCBI Taxonomy" id="767515"/>
    <lineage>
        <taxon>Archaea</taxon>
        <taxon>Methanobacteriati</taxon>
        <taxon>Methanobacteriota</taxon>
        <taxon>Stenosarchaea group</taxon>
        <taxon>Halobacteria</taxon>
        <taxon>Halobacteriales</taxon>
        <taxon>Haloferacaceae</taxon>
        <taxon>Haloplanus</taxon>
    </lineage>
</organism>
<keyword evidence="1" id="KW-0812">Transmembrane</keyword>
<dbReference type="AlphaFoldDB" id="A0ABD5ZYM2"/>
<accession>A0ABD5ZYM2</accession>
<keyword evidence="1" id="KW-0472">Membrane</keyword>
<dbReference type="RefSeq" id="WP_379703843.1">
    <property type="nucleotide sequence ID" value="NZ_JBHTAT010000001.1"/>
</dbReference>
<evidence type="ECO:0000313" key="2">
    <source>
        <dbReference type="EMBL" id="MFC7255619.1"/>
    </source>
</evidence>
<gene>
    <name evidence="2" type="ORF">ACFQKE_10005</name>
</gene>
<evidence type="ECO:0000313" key="3">
    <source>
        <dbReference type="Proteomes" id="UP001596434"/>
    </source>
</evidence>
<dbReference type="Proteomes" id="UP001596434">
    <property type="component" value="Unassembled WGS sequence"/>
</dbReference>
<keyword evidence="1" id="KW-1133">Transmembrane helix</keyword>
<reference evidence="2 3" key="1">
    <citation type="journal article" date="2019" name="Int. J. Syst. Evol. Microbiol.">
        <title>The Global Catalogue of Microorganisms (GCM) 10K type strain sequencing project: providing services to taxonomists for standard genome sequencing and annotation.</title>
        <authorList>
            <consortium name="The Broad Institute Genomics Platform"/>
            <consortium name="The Broad Institute Genome Sequencing Center for Infectious Disease"/>
            <person name="Wu L."/>
            <person name="Ma J."/>
        </authorList>
    </citation>
    <scope>NUCLEOTIDE SEQUENCE [LARGE SCALE GENOMIC DNA]</scope>
    <source>
        <strain evidence="2 3">GX21</strain>
    </source>
</reference>
<evidence type="ECO:0000256" key="1">
    <source>
        <dbReference type="SAM" id="Phobius"/>
    </source>
</evidence>
<feature type="transmembrane region" description="Helical" evidence="1">
    <location>
        <begin position="12"/>
        <end position="31"/>
    </location>
</feature>
<dbReference type="GeneID" id="96953985"/>
<sequence length="55" mass="5726">MIDSLYRAGVFTVYQATLVAGIVLMPLALLAGRLGVQVPFGNLVAAAGEAYENAE</sequence>
<name>A0ABD5ZYM2_9EURY</name>
<comment type="caution">
    <text evidence="2">The sequence shown here is derived from an EMBL/GenBank/DDBJ whole genome shotgun (WGS) entry which is preliminary data.</text>
</comment>
<protein>
    <submittedName>
        <fullName evidence="2">Uncharacterized protein</fullName>
    </submittedName>
</protein>
<keyword evidence="3" id="KW-1185">Reference proteome</keyword>
<dbReference type="EMBL" id="JBHTAT010000001">
    <property type="protein sequence ID" value="MFC7255619.1"/>
    <property type="molecule type" value="Genomic_DNA"/>
</dbReference>